<keyword evidence="4" id="KW-1185">Reference proteome</keyword>
<dbReference type="InterPro" id="IPR041916">
    <property type="entry name" value="Anti_sigma_zinc_sf"/>
</dbReference>
<evidence type="ECO:0000313" key="4">
    <source>
        <dbReference type="Proteomes" id="UP000321353"/>
    </source>
</evidence>
<sequence length="296" mass="32613">MKCTEVQDRLSAYYDGELFDESQAAMARHLAGCESCAAELAGFKDVTRAVNRMPHPQVPPAVWEGLTAQLVANESSDSVKPQPASDQQTNRYWWTSSRQLALAASVLLVLGFGYWMNRSMDHPHSNNHANSADQEHSAEFVATMDHYLRQLPDDPDAAEQFLLNKYNGRTVNADSAVKLVGYRPAVSEGLPEGYSLASTSVLKMPCCTCVKAVCKRLDGSTLVLFEHDDEKTEWFGQRQSNMAICGDKECCLVDLDSSIAATWKRGSRSLTAVGVRDVDEVNTLVSWLDKKVGTAL</sequence>
<keyword evidence="1" id="KW-0472">Membrane</keyword>
<reference evidence="3 4" key="1">
    <citation type="submission" date="2019-02" db="EMBL/GenBank/DDBJ databases">
        <title>Planctomycetal bacteria perform biofilm scaping via a novel small molecule.</title>
        <authorList>
            <person name="Jeske O."/>
            <person name="Boedeker C."/>
            <person name="Wiegand S."/>
            <person name="Breitling P."/>
            <person name="Kallscheuer N."/>
            <person name="Jogler M."/>
            <person name="Rohde M."/>
            <person name="Petersen J."/>
            <person name="Medema M.H."/>
            <person name="Surup F."/>
            <person name="Jogler C."/>
        </authorList>
    </citation>
    <scope>NUCLEOTIDE SEQUENCE [LARGE SCALE GENOMIC DNA]</scope>
    <source>
        <strain evidence="3 4">Mal15</strain>
    </source>
</reference>
<feature type="domain" description="Putative zinc-finger" evidence="2">
    <location>
        <begin position="3"/>
        <end position="37"/>
    </location>
</feature>
<dbReference type="Gene3D" id="1.10.10.1320">
    <property type="entry name" value="Anti-sigma factor, zinc-finger domain"/>
    <property type="match status" value="1"/>
</dbReference>
<dbReference type="KEGG" id="smam:Mal15_55870"/>
<dbReference type="RefSeq" id="WP_147870582.1">
    <property type="nucleotide sequence ID" value="NZ_CP036264.1"/>
</dbReference>
<keyword evidence="1" id="KW-1133">Transmembrane helix</keyword>
<accession>A0A5B9MM70</accession>
<keyword evidence="1" id="KW-0812">Transmembrane</keyword>
<proteinExistence type="predicted"/>
<dbReference type="Proteomes" id="UP000321353">
    <property type="component" value="Chromosome"/>
</dbReference>
<feature type="transmembrane region" description="Helical" evidence="1">
    <location>
        <begin position="100"/>
        <end position="116"/>
    </location>
</feature>
<dbReference type="AlphaFoldDB" id="A0A5B9MM70"/>
<evidence type="ECO:0000256" key="1">
    <source>
        <dbReference type="SAM" id="Phobius"/>
    </source>
</evidence>
<evidence type="ECO:0000259" key="2">
    <source>
        <dbReference type="Pfam" id="PF13490"/>
    </source>
</evidence>
<organism evidence="3 4">
    <name type="scientific">Stieleria maiorica</name>
    <dbReference type="NCBI Taxonomy" id="2795974"/>
    <lineage>
        <taxon>Bacteria</taxon>
        <taxon>Pseudomonadati</taxon>
        <taxon>Planctomycetota</taxon>
        <taxon>Planctomycetia</taxon>
        <taxon>Pirellulales</taxon>
        <taxon>Pirellulaceae</taxon>
        <taxon>Stieleria</taxon>
    </lineage>
</organism>
<dbReference type="Pfam" id="PF13490">
    <property type="entry name" value="zf-HC2"/>
    <property type="match status" value="1"/>
</dbReference>
<dbReference type="InterPro" id="IPR027383">
    <property type="entry name" value="Znf_put"/>
</dbReference>
<gene>
    <name evidence="3" type="ORF">Mal15_55870</name>
</gene>
<protein>
    <recommendedName>
        <fullName evidence="2">Putative zinc-finger domain-containing protein</fullName>
    </recommendedName>
</protein>
<dbReference type="EMBL" id="CP036264">
    <property type="protein sequence ID" value="QEG01510.1"/>
    <property type="molecule type" value="Genomic_DNA"/>
</dbReference>
<evidence type="ECO:0000313" key="3">
    <source>
        <dbReference type="EMBL" id="QEG01510.1"/>
    </source>
</evidence>
<name>A0A5B9MM70_9BACT</name>